<dbReference type="PANTHER" id="PTHR23088:SF27">
    <property type="entry name" value="DEAMINATED GLUTATHIONE AMIDASE"/>
    <property type="match status" value="1"/>
</dbReference>
<gene>
    <name evidence="3" type="ORF">GCM10011489_22140</name>
</gene>
<dbReference type="EMBL" id="BMGC01000014">
    <property type="protein sequence ID" value="GGB33569.1"/>
    <property type="molecule type" value="Genomic_DNA"/>
</dbReference>
<evidence type="ECO:0000313" key="4">
    <source>
        <dbReference type="Proteomes" id="UP000621454"/>
    </source>
</evidence>
<dbReference type="InterPro" id="IPR036526">
    <property type="entry name" value="C-N_Hydrolase_sf"/>
</dbReference>
<dbReference type="Proteomes" id="UP000621454">
    <property type="component" value="Unassembled WGS sequence"/>
</dbReference>
<proteinExistence type="inferred from homology"/>
<dbReference type="CDD" id="cd07576">
    <property type="entry name" value="R-amidase_like"/>
    <property type="match status" value="1"/>
</dbReference>
<reference evidence="3" key="1">
    <citation type="journal article" date="2014" name="Int. J. Syst. Evol. Microbiol.">
        <title>Complete genome sequence of Corynebacterium casei LMG S-19264T (=DSM 44701T), isolated from a smear-ripened cheese.</title>
        <authorList>
            <consortium name="US DOE Joint Genome Institute (JGI-PGF)"/>
            <person name="Walter F."/>
            <person name="Albersmeier A."/>
            <person name="Kalinowski J."/>
            <person name="Ruckert C."/>
        </authorList>
    </citation>
    <scope>NUCLEOTIDE SEQUENCE</scope>
    <source>
        <strain evidence="3">CGMCC 1.12827</strain>
    </source>
</reference>
<comment type="similarity">
    <text evidence="1">Belongs to the carbon-nitrogen hydrolase superfamily. NIT1/NIT2 family.</text>
</comment>
<dbReference type="Gene3D" id="3.60.110.10">
    <property type="entry name" value="Carbon-nitrogen hydrolase"/>
    <property type="match status" value="1"/>
</dbReference>
<evidence type="ECO:0000256" key="1">
    <source>
        <dbReference type="ARBA" id="ARBA00010613"/>
    </source>
</evidence>
<dbReference type="PANTHER" id="PTHR23088">
    <property type="entry name" value="NITRILASE-RELATED"/>
    <property type="match status" value="1"/>
</dbReference>
<dbReference type="Pfam" id="PF00795">
    <property type="entry name" value="CN_hydrolase"/>
    <property type="match status" value="1"/>
</dbReference>
<dbReference type="AlphaFoldDB" id="A0A916WTR6"/>
<dbReference type="InterPro" id="IPR044083">
    <property type="entry name" value="RamA-like"/>
</dbReference>
<name>A0A916WTR6_9ACTN</name>
<sequence>MRIMLCQCESLGGDVEVNVERLTGFIAAAAADDVDLVIAPEMFLSGYNIGPAAAARLAEPVDGPTHRRISAIAAEHRVAVIYGFPELSGDDSDIGESVYNAVRFVDRDGTTLTVHRKTHLFGALDREMVAESHERGTVVDFEGWRIGLAICYEVEFAELVRGLAVDGADLVCVPTANMAEFSVVQTVLLPARALENQVFVAYANYCGDDDGLLYGGLSTVTGPGGDVVVRAGTGPETVIAEIDRDELDKSRATFPYLLDRRPELY</sequence>
<dbReference type="PROSITE" id="PS50263">
    <property type="entry name" value="CN_HYDROLASE"/>
    <property type="match status" value="1"/>
</dbReference>
<dbReference type="InterPro" id="IPR003010">
    <property type="entry name" value="C-N_Hydrolase"/>
</dbReference>
<comment type="caution">
    <text evidence="3">The sequence shown here is derived from an EMBL/GenBank/DDBJ whole genome shotgun (WGS) entry which is preliminary data.</text>
</comment>
<reference evidence="3" key="2">
    <citation type="submission" date="2020-09" db="EMBL/GenBank/DDBJ databases">
        <authorList>
            <person name="Sun Q."/>
            <person name="Zhou Y."/>
        </authorList>
    </citation>
    <scope>NUCLEOTIDE SEQUENCE</scope>
    <source>
        <strain evidence="3">CGMCC 1.12827</strain>
    </source>
</reference>
<accession>A0A916WTR6</accession>
<protein>
    <submittedName>
        <fullName evidence="3">Carbon-nitrogen hydrolase</fullName>
    </submittedName>
</protein>
<keyword evidence="3" id="KW-0378">Hydrolase</keyword>
<dbReference type="GO" id="GO:0016787">
    <property type="term" value="F:hydrolase activity"/>
    <property type="evidence" value="ECO:0007669"/>
    <property type="project" value="UniProtKB-KW"/>
</dbReference>
<organism evidence="3 4">
    <name type="scientific">Gordonia jinhuaensis</name>
    <dbReference type="NCBI Taxonomy" id="1517702"/>
    <lineage>
        <taxon>Bacteria</taxon>
        <taxon>Bacillati</taxon>
        <taxon>Actinomycetota</taxon>
        <taxon>Actinomycetes</taxon>
        <taxon>Mycobacteriales</taxon>
        <taxon>Gordoniaceae</taxon>
        <taxon>Gordonia</taxon>
    </lineage>
</organism>
<evidence type="ECO:0000259" key="2">
    <source>
        <dbReference type="PROSITE" id="PS50263"/>
    </source>
</evidence>
<dbReference type="SUPFAM" id="SSF56317">
    <property type="entry name" value="Carbon-nitrogen hydrolase"/>
    <property type="match status" value="1"/>
</dbReference>
<dbReference type="RefSeq" id="WP_188586651.1">
    <property type="nucleotide sequence ID" value="NZ_BMGC01000014.1"/>
</dbReference>
<evidence type="ECO:0000313" key="3">
    <source>
        <dbReference type="EMBL" id="GGB33569.1"/>
    </source>
</evidence>
<feature type="domain" description="CN hydrolase" evidence="2">
    <location>
        <begin position="1"/>
        <end position="244"/>
    </location>
</feature>
<keyword evidence="4" id="KW-1185">Reference proteome</keyword>